<organism evidence="1 2">
    <name type="scientific">Duganella vulcania</name>
    <dbReference type="NCBI Taxonomy" id="2692166"/>
    <lineage>
        <taxon>Bacteria</taxon>
        <taxon>Pseudomonadati</taxon>
        <taxon>Pseudomonadota</taxon>
        <taxon>Betaproteobacteria</taxon>
        <taxon>Burkholderiales</taxon>
        <taxon>Oxalobacteraceae</taxon>
        <taxon>Telluria group</taxon>
        <taxon>Duganella</taxon>
    </lineage>
</organism>
<evidence type="ECO:0000313" key="1">
    <source>
        <dbReference type="EMBL" id="MYM99053.1"/>
    </source>
</evidence>
<keyword evidence="1" id="KW-0418">Kinase</keyword>
<name>A0A845GX86_9BURK</name>
<proteinExistence type="predicted"/>
<dbReference type="Proteomes" id="UP000447355">
    <property type="component" value="Unassembled WGS sequence"/>
</dbReference>
<accession>A0A845GX86</accession>
<dbReference type="GO" id="GO:0016301">
    <property type="term" value="F:kinase activity"/>
    <property type="evidence" value="ECO:0007669"/>
    <property type="project" value="UniProtKB-KW"/>
</dbReference>
<dbReference type="AlphaFoldDB" id="A0A845GX86"/>
<gene>
    <name evidence="1" type="ORF">GTP90_34935</name>
</gene>
<feature type="non-terminal residue" evidence="1">
    <location>
        <position position="1"/>
    </location>
</feature>
<evidence type="ECO:0000313" key="2">
    <source>
        <dbReference type="Proteomes" id="UP000447355"/>
    </source>
</evidence>
<keyword evidence="1" id="KW-0808">Transferase</keyword>
<protein>
    <submittedName>
        <fullName evidence="1">Thiamine-phosphate kinase</fullName>
    </submittedName>
</protein>
<comment type="caution">
    <text evidence="1">The sequence shown here is derived from an EMBL/GenBank/DDBJ whole genome shotgun (WGS) entry which is preliminary data.</text>
</comment>
<dbReference type="InterPro" id="IPR036676">
    <property type="entry name" value="PurM-like_C_sf"/>
</dbReference>
<dbReference type="EMBL" id="WWCX01000189">
    <property type="protein sequence ID" value="MYM99053.1"/>
    <property type="molecule type" value="Genomic_DNA"/>
</dbReference>
<dbReference type="Gene3D" id="3.90.650.10">
    <property type="entry name" value="PurM-like C-terminal domain"/>
    <property type="match status" value="1"/>
</dbReference>
<reference evidence="1" key="1">
    <citation type="submission" date="2019-12" db="EMBL/GenBank/DDBJ databases">
        <title>Novel species isolated from a subtropical stream in China.</title>
        <authorList>
            <person name="Lu H."/>
        </authorList>
    </citation>
    <scope>NUCLEOTIDE SEQUENCE [LARGE SCALE GENOMIC DNA]</scope>
    <source>
        <strain evidence="1">FT81W</strain>
    </source>
</reference>
<sequence>ASVATPVTRVGRIEAAPGLRLVDAAGAPLDLQLQGFDHFTS</sequence>